<feature type="active site" evidence="9">
    <location>
        <position position="121"/>
    </location>
</feature>
<evidence type="ECO:0000256" key="9">
    <source>
        <dbReference type="HAMAP-Rule" id="MF_00161"/>
    </source>
</evidence>
<keyword evidence="2 9" id="KW-1003">Cell membrane</keyword>
<evidence type="ECO:0000256" key="1">
    <source>
        <dbReference type="ARBA" id="ARBA00006139"/>
    </source>
</evidence>
<comment type="caution">
    <text evidence="11">The sequence shown here is derived from an EMBL/GenBank/DDBJ whole genome shotgun (WGS) entry which is preliminary data.</text>
</comment>
<dbReference type="NCBIfam" id="TIGR00077">
    <property type="entry name" value="lspA"/>
    <property type="match status" value="1"/>
</dbReference>
<evidence type="ECO:0000256" key="2">
    <source>
        <dbReference type="ARBA" id="ARBA00022475"/>
    </source>
</evidence>
<organism evidence="11 12">
    <name type="scientific">Hominiventricola aquisgranensis</name>
    <dbReference type="NCBI Taxonomy" id="3133164"/>
    <lineage>
        <taxon>Bacteria</taxon>
        <taxon>Bacillati</taxon>
        <taxon>Bacillota</taxon>
        <taxon>Clostridia</taxon>
        <taxon>Lachnospirales</taxon>
        <taxon>Lachnospiraceae</taxon>
        <taxon>Hominiventricola</taxon>
    </lineage>
</organism>
<evidence type="ECO:0000313" key="11">
    <source>
        <dbReference type="EMBL" id="MEQ2577915.1"/>
    </source>
</evidence>
<keyword evidence="5 9" id="KW-0064">Aspartyl protease</keyword>
<proteinExistence type="inferred from homology"/>
<comment type="catalytic activity">
    <reaction evidence="9">
        <text>Release of signal peptides from bacterial membrane prolipoproteins. Hydrolyzes -Xaa-Yaa-Zaa-|-(S,diacylglyceryl)Cys-, in which Xaa is hydrophobic (preferably Leu), and Yaa (Ala or Ser) and Zaa (Gly or Ala) have small, neutral side chains.</text>
        <dbReference type="EC" id="3.4.23.36"/>
    </reaction>
</comment>
<comment type="caution">
    <text evidence="9">Lacks conserved residue(s) required for the propagation of feature annotation.</text>
</comment>
<comment type="similarity">
    <text evidence="1 9 10">Belongs to the peptidase A8 family.</text>
</comment>
<evidence type="ECO:0000256" key="8">
    <source>
        <dbReference type="ARBA" id="ARBA00023136"/>
    </source>
</evidence>
<evidence type="ECO:0000256" key="7">
    <source>
        <dbReference type="ARBA" id="ARBA00022989"/>
    </source>
</evidence>
<dbReference type="PANTHER" id="PTHR33695:SF1">
    <property type="entry name" value="LIPOPROTEIN SIGNAL PEPTIDASE"/>
    <property type="match status" value="1"/>
</dbReference>
<reference evidence="11 12" key="1">
    <citation type="submission" date="2024-03" db="EMBL/GenBank/DDBJ databases">
        <title>Human intestinal bacterial collection.</title>
        <authorList>
            <person name="Pauvert C."/>
            <person name="Hitch T.C.A."/>
            <person name="Clavel T."/>
        </authorList>
    </citation>
    <scope>NUCLEOTIDE SEQUENCE [LARGE SCALE GENOMIC DNA]</scope>
    <source>
        <strain evidence="11 12">CLA-AA-H78B</strain>
    </source>
</reference>
<feature type="transmembrane region" description="Helical" evidence="9">
    <location>
        <begin position="66"/>
        <end position="84"/>
    </location>
</feature>
<comment type="subcellular location">
    <subcellularLocation>
        <location evidence="9">Cell membrane</location>
        <topology evidence="9">Multi-pass membrane protein</topology>
    </subcellularLocation>
</comment>
<dbReference type="GO" id="GO:0004190">
    <property type="term" value="F:aspartic-type endopeptidase activity"/>
    <property type="evidence" value="ECO:0007669"/>
    <property type="project" value="UniProtKB-EC"/>
</dbReference>
<keyword evidence="7 9" id="KW-1133">Transmembrane helix</keyword>
<evidence type="ECO:0000313" key="12">
    <source>
        <dbReference type="Proteomes" id="UP001470288"/>
    </source>
</evidence>
<feature type="active site" evidence="9">
    <location>
        <position position="137"/>
    </location>
</feature>
<sequence length="171" mass="19572">MNKQLCRPWVIAVLTVLLVALDQWTKYLAVLFLKDQDPFVIIDGVFELHYLENRGAAFGIMQGQQVFFLVIALVVLLAVVYLFCKMSKDAKFVPLRLIAIAVLAGAWGNMIDRVRLGYVVDFFYFKLINFPIFNVADIYVSVGMVILALLIFFYYKDEDLACLLQGKEKRS</sequence>
<dbReference type="PANTHER" id="PTHR33695">
    <property type="entry name" value="LIPOPROTEIN SIGNAL PEPTIDASE"/>
    <property type="match status" value="1"/>
</dbReference>
<feature type="transmembrane region" description="Helical" evidence="9">
    <location>
        <begin position="131"/>
        <end position="155"/>
    </location>
</feature>
<keyword evidence="8 9" id="KW-0472">Membrane</keyword>
<dbReference type="Pfam" id="PF01252">
    <property type="entry name" value="Peptidase_A8"/>
    <property type="match status" value="1"/>
</dbReference>
<evidence type="ECO:0000256" key="6">
    <source>
        <dbReference type="ARBA" id="ARBA00022801"/>
    </source>
</evidence>
<evidence type="ECO:0000256" key="4">
    <source>
        <dbReference type="ARBA" id="ARBA00022692"/>
    </source>
</evidence>
<comment type="function">
    <text evidence="9">This protein specifically catalyzes the removal of signal peptides from prolipoproteins.</text>
</comment>
<dbReference type="Proteomes" id="UP001470288">
    <property type="component" value="Unassembled WGS sequence"/>
</dbReference>
<evidence type="ECO:0000256" key="3">
    <source>
        <dbReference type="ARBA" id="ARBA00022670"/>
    </source>
</evidence>
<keyword evidence="4 9" id="KW-0812">Transmembrane</keyword>
<protein>
    <recommendedName>
        <fullName evidence="9">Lipoprotein signal peptidase</fullName>
        <ecNumber evidence="9">3.4.23.36</ecNumber>
    </recommendedName>
    <alternativeName>
        <fullName evidence="9">Prolipoprotein signal peptidase</fullName>
    </alternativeName>
    <alternativeName>
        <fullName evidence="9">Signal peptidase II</fullName>
        <shortName evidence="9">SPase II</shortName>
    </alternativeName>
</protein>
<keyword evidence="6 9" id="KW-0378">Hydrolase</keyword>
<dbReference type="EMBL" id="JBBMFC010000004">
    <property type="protein sequence ID" value="MEQ2577915.1"/>
    <property type="molecule type" value="Genomic_DNA"/>
</dbReference>
<feature type="transmembrane region" description="Helical" evidence="9">
    <location>
        <begin position="93"/>
        <end position="111"/>
    </location>
</feature>
<comment type="pathway">
    <text evidence="9">Protein modification; lipoprotein biosynthesis (signal peptide cleavage).</text>
</comment>
<dbReference type="EC" id="3.4.23.36" evidence="9"/>
<gene>
    <name evidence="9 11" type="primary">lspA</name>
    <name evidence="11" type="ORF">WMO62_03535</name>
</gene>
<dbReference type="RefSeq" id="WP_118438345.1">
    <property type="nucleotide sequence ID" value="NZ_JBBMFC010000004.1"/>
</dbReference>
<evidence type="ECO:0000256" key="10">
    <source>
        <dbReference type="RuleBase" id="RU004181"/>
    </source>
</evidence>
<keyword evidence="3 9" id="KW-0645">Protease</keyword>
<keyword evidence="12" id="KW-1185">Reference proteome</keyword>
<name>A0ABV1I0I0_9FIRM</name>
<dbReference type="InterPro" id="IPR001872">
    <property type="entry name" value="Peptidase_A8"/>
</dbReference>
<dbReference type="PRINTS" id="PR00781">
    <property type="entry name" value="LIPOSIGPTASE"/>
</dbReference>
<evidence type="ECO:0000256" key="5">
    <source>
        <dbReference type="ARBA" id="ARBA00022750"/>
    </source>
</evidence>
<dbReference type="HAMAP" id="MF_00161">
    <property type="entry name" value="LspA"/>
    <property type="match status" value="1"/>
</dbReference>
<accession>A0ABV1I0I0</accession>